<gene>
    <name evidence="2" type="primary">ABSGL_14984.1 scaffold 15162</name>
</gene>
<dbReference type="STRING" id="4829.A0A168T1F7"/>
<dbReference type="OrthoDB" id="10267127at2759"/>
<evidence type="ECO:0000313" key="2">
    <source>
        <dbReference type="EMBL" id="SAM09308.1"/>
    </source>
</evidence>
<keyword evidence="1" id="KW-0732">Signal</keyword>
<protein>
    <submittedName>
        <fullName evidence="2">Uncharacterized protein</fullName>
    </submittedName>
</protein>
<dbReference type="OMA" id="QWDISIT"/>
<keyword evidence="3" id="KW-1185">Reference proteome</keyword>
<dbReference type="AlphaFoldDB" id="A0A168T1F7"/>
<reference evidence="2" key="1">
    <citation type="submission" date="2016-04" db="EMBL/GenBank/DDBJ databases">
        <authorList>
            <person name="Evans L.H."/>
            <person name="Alamgir A."/>
            <person name="Owens N."/>
            <person name="Weber N.D."/>
            <person name="Virtaneva K."/>
            <person name="Barbian K."/>
            <person name="Babar A."/>
            <person name="Rosenke K."/>
        </authorList>
    </citation>
    <scope>NUCLEOTIDE SEQUENCE [LARGE SCALE GENOMIC DNA]</scope>
    <source>
        <strain evidence="2">CBS 101.48</strain>
    </source>
</reference>
<name>A0A168T1F7_ABSGL</name>
<proteinExistence type="predicted"/>
<accession>A0A168T1F7</accession>
<evidence type="ECO:0000256" key="1">
    <source>
        <dbReference type="SAM" id="SignalP"/>
    </source>
</evidence>
<dbReference type="InterPro" id="IPR014867">
    <property type="entry name" value="Spore_coat_CotH_CotH2/3/7"/>
</dbReference>
<dbReference type="EMBL" id="LT555008">
    <property type="protein sequence ID" value="SAM09308.1"/>
    <property type="molecule type" value="Genomic_DNA"/>
</dbReference>
<feature type="chain" id="PRO_5007900410" evidence="1">
    <location>
        <begin position="20"/>
        <end position="522"/>
    </location>
</feature>
<dbReference type="Pfam" id="PF08757">
    <property type="entry name" value="CotH"/>
    <property type="match status" value="2"/>
</dbReference>
<feature type="signal peptide" evidence="1">
    <location>
        <begin position="1"/>
        <end position="19"/>
    </location>
</feature>
<sequence>MHFKVPFLLFLGILGLCQAEESSLVEYNVVMSEAGTGIVGVAVGQEVFPLRPHDQDPLLYTGMGPGKQPYRYVLLNDLTSKEMVDFEPFERPAILQSDRTFNEVFGRPWNKLSLPTLPKVYPFELGPDTPKNKKHADEDLGHSKLYEDGVIANLMFNFDPALLDQLHSDKMDPLKKIKGTMSYVSYDHVQNFEKVTLKIGGHSSRKWSKVPYKLKLKSPKGLYDRWQFKLRPEATDPTMIREKLYSDVLQASGVLAPRGAYARYLRETIHHGSEKAAIGPIIKGDAGKGDYAADLGYRGDTAASYDEKVYEVKGVGKKTTGNNYMLYKHPKTNQMITLPMDFDFTFGNGLEKDQHQLMTGKWVEFSAKRMAHSYLWEKVISAPALQQMYLDILNTINSNVTHPDVLLPRAQALAYMIEHDAEWDKDLARWTSDHGLDLNRQWADGKFLQSLYHGAGAVDENIGLAEWVRAKYEAVSKDLALVQNMPQQEKESVMQANALSIKGIPRDEYEAMKDDEDEEDGH</sequence>
<dbReference type="InParanoid" id="A0A168T1F7"/>
<evidence type="ECO:0000313" key="3">
    <source>
        <dbReference type="Proteomes" id="UP000078561"/>
    </source>
</evidence>
<dbReference type="Proteomes" id="UP000078561">
    <property type="component" value="Unassembled WGS sequence"/>
</dbReference>
<organism evidence="2">
    <name type="scientific">Absidia glauca</name>
    <name type="common">Pin mould</name>
    <dbReference type="NCBI Taxonomy" id="4829"/>
    <lineage>
        <taxon>Eukaryota</taxon>
        <taxon>Fungi</taxon>
        <taxon>Fungi incertae sedis</taxon>
        <taxon>Mucoromycota</taxon>
        <taxon>Mucoromycotina</taxon>
        <taxon>Mucoromycetes</taxon>
        <taxon>Mucorales</taxon>
        <taxon>Cunninghamellaceae</taxon>
        <taxon>Absidia</taxon>
    </lineage>
</organism>